<dbReference type="GO" id="GO:0009228">
    <property type="term" value="P:thiamine biosynthetic process"/>
    <property type="evidence" value="ECO:0007669"/>
    <property type="project" value="UniProtKB-KW"/>
</dbReference>
<feature type="binding site" evidence="9">
    <location>
        <begin position="196"/>
        <end position="197"/>
    </location>
    <ligand>
        <name>2-[(2R,5Z)-2-carboxy-4-methylthiazol-5(2H)-ylidene]ethyl phosphate</name>
        <dbReference type="ChEBI" id="CHEBI:62899"/>
    </ligand>
</feature>
<dbReference type="InterPro" id="IPR022998">
    <property type="entry name" value="ThiamineP_synth_TenI"/>
</dbReference>
<evidence type="ECO:0000313" key="13">
    <source>
        <dbReference type="EMBL" id="SER83676.1"/>
    </source>
</evidence>
<accession>A0A1H9SF69</accession>
<evidence type="ECO:0000313" key="14">
    <source>
        <dbReference type="Proteomes" id="UP000198571"/>
    </source>
</evidence>
<evidence type="ECO:0000256" key="10">
    <source>
        <dbReference type="RuleBase" id="RU003826"/>
    </source>
</evidence>
<reference evidence="14" key="1">
    <citation type="submission" date="2016-10" db="EMBL/GenBank/DDBJ databases">
        <authorList>
            <person name="Varghese N."/>
            <person name="Submissions S."/>
        </authorList>
    </citation>
    <scope>NUCLEOTIDE SEQUENCE [LARGE SCALE GENOMIC DNA]</scope>
    <source>
        <strain evidence="14">S9</strain>
    </source>
</reference>
<keyword evidence="14" id="KW-1185">Reference proteome</keyword>
<evidence type="ECO:0000256" key="7">
    <source>
        <dbReference type="ARBA" id="ARBA00047851"/>
    </source>
</evidence>
<feature type="binding site" evidence="9">
    <location>
        <begin position="144"/>
        <end position="146"/>
    </location>
    <ligand>
        <name>2-[(2R,5Z)-2-carboxy-4-methylthiazol-5(2H)-ylidene]ethyl phosphate</name>
        <dbReference type="ChEBI" id="CHEBI:62899"/>
    </ligand>
</feature>
<proteinExistence type="inferred from homology"/>
<gene>
    <name evidence="9" type="primary">thiE</name>
    <name evidence="13" type="ORF">SAMN05518684_104193</name>
</gene>
<keyword evidence="3 9" id="KW-0479">Metal-binding</keyword>
<dbReference type="SUPFAM" id="SSF51391">
    <property type="entry name" value="Thiamin phosphate synthase"/>
    <property type="match status" value="1"/>
</dbReference>
<dbReference type="OrthoDB" id="9812206at2"/>
<keyword evidence="4 9" id="KW-0460">Magnesium</keyword>
<organism evidence="13 14">
    <name type="scientific">Salipaludibacillus aurantiacus</name>
    <dbReference type="NCBI Taxonomy" id="1601833"/>
    <lineage>
        <taxon>Bacteria</taxon>
        <taxon>Bacillati</taxon>
        <taxon>Bacillota</taxon>
        <taxon>Bacilli</taxon>
        <taxon>Bacillales</taxon>
        <taxon>Bacillaceae</taxon>
    </lineage>
</organism>
<evidence type="ECO:0000256" key="9">
    <source>
        <dbReference type="HAMAP-Rule" id="MF_00097"/>
    </source>
</evidence>
<evidence type="ECO:0000256" key="11">
    <source>
        <dbReference type="RuleBase" id="RU004253"/>
    </source>
</evidence>
<dbReference type="PANTHER" id="PTHR20857:SF15">
    <property type="entry name" value="THIAMINE-PHOSPHATE SYNTHASE"/>
    <property type="match status" value="1"/>
</dbReference>
<evidence type="ECO:0000256" key="8">
    <source>
        <dbReference type="ARBA" id="ARBA00047883"/>
    </source>
</evidence>
<dbReference type="FunFam" id="3.20.20.70:FF:000096">
    <property type="entry name" value="Thiamine-phosphate synthase"/>
    <property type="match status" value="1"/>
</dbReference>
<comment type="similarity">
    <text evidence="9 10">Belongs to the thiamine-phosphate synthase family.</text>
</comment>
<name>A0A1H9SF69_9BACI</name>
<feature type="binding site" evidence="9">
    <location>
        <position position="147"/>
    </location>
    <ligand>
        <name>4-amino-2-methyl-5-(diphosphooxymethyl)pyrimidine</name>
        <dbReference type="ChEBI" id="CHEBI:57841"/>
    </ligand>
</feature>
<dbReference type="EMBL" id="FOGT01000004">
    <property type="protein sequence ID" value="SER83676.1"/>
    <property type="molecule type" value="Genomic_DNA"/>
</dbReference>
<dbReference type="InterPro" id="IPR036206">
    <property type="entry name" value="ThiamineP_synth_sf"/>
</dbReference>
<feature type="binding site" evidence="9">
    <location>
        <position position="99"/>
    </location>
    <ligand>
        <name>Mg(2+)</name>
        <dbReference type="ChEBI" id="CHEBI:18420"/>
    </ligand>
</feature>
<comment type="catalytic activity">
    <reaction evidence="6 9 10">
        <text>4-methyl-5-(2-phosphooxyethyl)-thiazole + 4-amino-2-methyl-5-(diphosphooxymethyl)pyrimidine + H(+) = thiamine phosphate + diphosphate</text>
        <dbReference type="Rhea" id="RHEA:22328"/>
        <dbReference type="ChEBI" id="CHEBI:15378"/>
        <dbReference type="ChEBI" id="CHEBI:33019"/>
        <dbReference type="ChEBI" id="CHEBI:37575"/>
        <dbReference type="ChEBI" id="CHEBI:57841"/>
        <dbReference type="ChEBI" id="CHEBI:58296"/>
        <dbReference type="EC" id="2.5.1.3"/>
    </reaction>
</comment>
<dbReference type="GO" id="GO:0009229">
    <property type="term" value="P:thiamine diphosphate biosynthetic process"/>
    <property type="evidence" value="ECO:0007669"/>
    <property type="project" value="UniProtKB-UniRule"/>
</dbReference>
<evidence type="ECO:0000256" key="1">
    <source>
        <dbReference type="ARBA" id="ARBA00005165"/>
    </source>
</evidence>
<dbReference type="RefSeq" id="WP_093049026.1">
    <property type="nucleotide sequence ID" value="NZ_FOGT01000004.1"/>
</dbReference>
<dbReference type="CDD" id="cd00564">
    <property type="entry name" value="TMP_TenI"/>
    <property type="match status" value="1"/>
</dbReference>
<dbReference type="Proteomes" id="UP000198571">
    <property type="component" value="Unassembled WGS sequence"/>
</dbReference>
<dbReference type="HAMAP" id="MF_00097">
    <property type="entry name" value="TMP_synthase"/>
    <property type="match status" value="1"/>
</dbReference>
<keyword evidence="2 9" id="KW-0808">Transferase</keyword>
<dbReference type="GO" id="GO:0005737">
    <property type="term" value="C:cytoplasm"/>
    <property type="evidence" value="ECO:0007669"/>
    <property type="project" value="TreeGrafter"/>
</dbReference>
<feature type="binding site" evidence="9">
    <location>
        <position position="176"/>
    </location>
    <ligand>
        <name>2-[(2R,5Z)-2-carboxy-4-methylthiazol-5(2H)-ylidene]ethyl phosphate</name>
        <dbReference type="ChEBI" id="CHEBI:62899"/>
    </ligand>
</feature>
<dbReference type="AlphaFoldDB" id="A0A1H9SF69"/>
<dbReference type="Pfam" id="PF02581">
    <property type="entry name" value="TMP-TENI"/>
    <property type="match status" value="1"/>
</dbReference>
<comment type="cofactor">
    <cofactor evidence="9">
        <name>Mg(2+)</name>
        <dbReference type="ChEBI" id="CHEBI:18420"/>
    </cofactor>
    <text evidence="9">Binds 1 Mg(2+) ion per subunit.</text>
</comment>
<keyword evidence="5 9" id="KW-0784">Thiamine biosynthesis</keyword>
<dbReference type="PANTHER" id="PTHR20857">
    <property type="entry name" value="THIAMINE-PHOSPHATE PYROPHOSPHORYLASE"/>
    <property type="match status" value="1"/>
</dbReference>
<feature type="binding site" evidence="9">
    <location>
        <position position="118"/>
    </location>
    <ligand>
        <name>4-amino-2-methyl-5-(diphosphooxymethyl)pyrimidine</name>
        <dbReference type="ChEBI" id="CHEBI:57841"/>
    </ligand>
</feature>
<evidence type="ECO:0000256" key="3">
    <source>
        <dbReference type="ARBA" id="ARBA00022723"/>
    </source>
</evidence>
<comment type="catalytic activity">
    <reaction evidence="7 9 10">
        <text>2-(2-carboxy-4-methylthiazol-5-yl)ethyl phosphate + 4-amino-2-methyl-5-(diphosphooxymethyl)pyrimidine + 2 H(+) = thiamine phosphate + CO2 + diphosphate</text>
        <dbReference type="Rhea" id="RHEA:47848"/>
        <dbReference type="ChEBI" id="CHEBI:15378"/>
        <dbReference type="ChEBI" id="CHEBI:16526"/>
        <dbReference type="ChEBI" id="CHEBI:33019"/>
        <dbReference type="ChEBI" id="CHEBI:37575"/>
        <dbReference type="ChEBI" id="CHEBI:57841"/>
        <dbReference type="ChEBI" id="CHEBI:62890"/>
        <dbReference type="EC" id="2.5.1.3"/>
    </reaction>
</comment>
<dbReference type="Gene3D" id="3.20.20.70">
    <property type="entry name" value="Aldolase class I"/>
    <property type="match status" value="1"/>
</dbReference>
<dbReference type="GO" id="GO:0000287">
    <property type="term" value="F:magnesium ion binding"/>
    <property type="evidence" value="ECO:0007669"/>
    <property type="project" value="UniProtKB-UniRule"/>
</dbReference>
<feature type="binding site" evidence="9">
    <location>
        <position position="80"/>
    </location>
    <ligand>
        <name>Mg(2+)</name>
        <dbReference type="ChEBI" id="CHEBI:18420"/>
    </ligand>
</feature>
<comment type="catalytic activity">
    <reaction evidence="8 9 10">
        <text>2-[(2R,5Z)-2-carboxy-4-methylthiazol-5(2H)-ylidene]ethyl phosphate + 4-amino-2-methyl-5-(diphosphooxymethyl)pyrimidine + 2 H(+) = thiamine phosphate + CO2 + diphosphate</text>
        <dbReference type="Rhea" id="RHEA:47844"/>
        <dbReference type="ChEBI" id="CHEBI:15378"/>
        <dbReference type="ChEBI" id="CHEBI:16526"/>
        <dbReference type="ChEBI" id="CHEBI:33019"/>
        <dbReference type="ChEBI" id="CHEBI:37575"/>
        <dbReference type="ChEBI" id="CHEBI:57841"/>
        <dbReference type="ChEBI" id="CHEBI:62899"/>
        <dbReference type="EC" id="2.5.1.3"/>
    </reaction>
</comment>
<dbReference type="GO" id="GO:0004789">
    <property type="term" value="F:thiamine-phosphate diphosphorylase activity"/>
    <property type="evidence" value="ECO:0007669"/>
    <property type="project" value="UniProtKB-UniRule"/>
</dbReference>
<feature type="binding site" evidence="9">
    <location>
        <begin position="44"/>
        <end position="48"/>
    </location>
    <ligand>
        <name>4-amino-2-methyl-5-(diphosphooxymethyl)pyrimidine</name>
        <dbReference type="ChEBI" id="CHEBI:57841"/>
    </ligand>
</feature>
<sequence length="218" mass="23131">MIRRDPVTLKKVLKVYFICGTPNVSRPLTEILEEAVQGGATIFQFREKGEKALTGEKKKEQAAKLQAICHEKGIPFIINDDVELAVELNADGVHVGQDDTSAREVRAKIGPDKILGVSAHSLTEAVQAEKDGADYIGVGPVFATSSKDDAEEVCGPERISEFREEGLTLPIVAIGGITFENTPAVIRAGADGISVISAIASSASPADAANKLYRKASS</sequence>
<evidence type="ECO:0000259" key="12">
    <source>
        <dbReference type="Pfam" id="PF02581"/>
    </source>
</evidence>
<protein>
    <recommendedName>
        <fullName evidence="9">Thiamine-phosphate synthase</fullName>
        <shortName evidence="9">TP synthase</shortName>
        <shortName evidence="9">TPS</shortName>
        <ecNumber evidence="9">2.5.1.3</ecNumber>
    </recommendedName>
    <alternativeName>
        <fullName evidence="9">Thiamine-phosphate pyrophosphorylase</fullName>
        <shortName evidence="9">TMP pyrophosphorylase</shortName>
        <shortName evidence="9">TMP-PPase</shortName>
    </alternativeName>
</protein>
<evidence type="ECO:0000256" key="6">
    <source>
        <dbReference type="ARBA" id="ARBA00047334"/>
    </source>
</evidence>
<dbReference type="InterPro" id="IPR034291">
    <property type="entry name" value="TMP_synthase"/>
</dbReference>
<dbReference type="NCBIfam" id="TIGR00693">
    <property type="entry name" value="thiE"/>
    <property type="match status" value="1"/>
</dbReference>
<evidence type="ECO:0000256" key="2">
    <source>
        <dbReference type="ARBA" id="ARBA00022679"/>
    </source>
</evidence>
<comment type="pathway">
    <text evidence="1 9 11">Cofactor biosynthesis; thiamine diphosphate biosynthesis; thiamine phosphate from 4-amino-2-methyl-5-diphosphomethylpyrimidine and 4-methyl-5-(2-phosphoethyl)-thiazole: step 1/1.</text>
</comment>
<dbReference type="InterPro" id="IPR013785">
    <property type="entry name" value="Aldolase_TIM"/>
</dbReference>
<dbReference type="STRING" id="1601833.SAMN05518684_104193"/>
<evidence type="ECO:0000256" key="4">
    <source>
        <dbReference type="ARBA" id="ARBA00022842"/>
    </source>
</evidence>
<feature type="binding site" evidence="9">
    <location>
        <position position="79"/>
    </location>
    <ligand>
        <name>4-amino-2-methyl-5-(diphosphooxymethyl)pyrimidine</name>
        <dbReference type="ChEBI" id="CHEBI:57841"/>
    </ligand>
</feature>
<feature type="domain" description="Thiamine phosphate synthase/TenI" evidence="12">
    <location>
        <begin position="15"/>
        <end position="199"/>
    </location>
</feature>
<comment type="function">
    <text evidence="9">Condenses 4-methyl-5-(beta-hydroxyethyl)thiazole monophosphate (THZ-P) and 2-methyl-4-amino-5-hydroxymethyl pyrimidine pyrophosphate (HMP-PP) to form thiamine monophosphate (TMP).</text>
</comment>
<evidence type="ECO:0000256" key="5">
    <source>
        <dbReference type="ARBA" id="ARBA00022977"/>
    </source>
</evidence>
<dbReference type="UniPathway" id="UPA00060">
    <property type="reaction ID" value="UER00141"/>
</dbReference>
<dbReference type="EC" id="2.5.1.3" evidence="9"/>